<sequence>MRTFSIGRSAACDIVLRDPTVSRTHAVLTVTGTGAYRFVDQASTSGSYRMHDGAWRAVTETELRADDRLRLGDHETTVAALLERAERPGPEPHGTATGGPSASAAPEEAQAEAAASRAHEPGDAPRRAPRTVVERDPATGRIVVRLR</sequence>
<dbReference type="RefSeq" id="WP_048443400.1">
    <property type="nucleotide sequence ID" value="NZ_LABY01000040.1"/>
</dbReference>
<dbReference type="EMBL" id="LABY01000040">
    <property type="protein sequence ID" value="KMO40876.1"/>
    <property type="molecule type" value="Genomic_DNA"/>
</dbReference>
<feature type="domain" description="FHA" evidence="2">
    <location>
        <begin position="4"/>
        <end position="48"/>
    </location>
</feature>
<organism evidence="3 4">
    <name type="scientific">Methylobacterium variabile</name>
    <dbReference type="NCBI Taxonomy" id="298794"/>
    <lineage>
        <taxon>Bacteria</taxon>
        <taxon>Pseudomonadati</taxon>
        <taxon>Pseudomonadota</taxon>
        <taxon>Alphaproteobacteria</taxon>
        <taxon>Hyphomicrobiales</taxon>
        <taxon>Methylobacteriaceae</taxon>
        <taxon>Methylobacterium</taxon>
    </lineage>
</organism>
<evidence type="ECO:0000313" key="3">
    <source>
        <dbReference type="EMBL" id="KMO40876.1"/>
    </source>
</evidence>
<feature type="compositionally biased region" description="Basic and acidic residues" evidence="1">
    <location>
        <begin position="117"/>
        <end position="138"/>
    </location>
</feature>
<dbReference type="Gene3D" id="2.60.200.20">
    <property type="match status" value="1"/>
</dbReference>
<evidence type="ECO:0000259" key="2">
    <source>
        <dbReference type="PROSITE" id="PS50006"/>
    </source>
</evidence>
<feature type="compositionally biased region" description="Low complexity" evidence="1">
    <location>
        <begin position="94"/>
        <end position="116"/>
    </location>
</feature>
<dbReference type="InterPro" id="IPR000253">
    <property type="entry name" value="FHA_dom"/>
</dbReference>
<dbReference type="InterPro" id="IPR008984">
    <property type="entry name" value="SMAD_FHA_dom_sf"/>
</dbReference>
<dbReference type="SUPFAM" id="SSF49879">
    <property type="entry name" value="SMAD/FHA domain"/>
    <property type="match status" value="1"/>
</dbReference>
<dbReference type="PROSITE" id="PS50006">
    <property type="entry name" value="FHA_DOMAIN"/>
    <property type="match status" value="1"/>
</dbReference>
<proteinExistence type="predicted"/>
<feature type="region of interest" description="Disordered" evidence="1">
    <location>
        <begin position="82"/>
        <end position="147"/>
    </location>
</feature>
<dbReference type="Pfam" id="PF00498">
    <property type="entry name" value="FHA"/>
    <property type="match status" value="1"/>
</dbReference>
<protein>
    <recommendedName>
        <fullName evidence="2">FHA domain-containing protein</fullName>
    </recommendedName>
</protein>
<dbReference type="CDD" id="cd00060">
    <property type="entry name" value="FHA"/>
    <property type="match status" value="1"/>
</dbReference>
<keyword evidence="4" id="KW-1185">Reference proteome</keyword>
<name>A0A0J6VNU3_9HYPH</name>
<accession>A0A0J6VNU3</accession>
<gene>
    <name evidence="3" type="ORF">VQ02_06775</name>
</gene>
<dbReference type="SMART" id="SM00240">
    <property type="entry name" value="FHA"/>
    <property type="match status" value="1"/>
</dbReference>
<reference evidence="3 4" key="1">
    <citation type="submission" date="2015-03" db="EMBL/GenBank/DDBJ databases">
        <title>Genome sequencing of Methylobacterium variabile DSM 16961.</title>
        <authorList>
            <person name="Chaudhry V."/>
            <person name="Patil P.B."/>
        </authorList>
    </citation>
    <scope>NUCLEOTIDE SEQUENCE [LARGE SCALE GENOMIC DNA]</scope>
    <source>
        <strain evidence="3 4">DSM 16961</strain>
    </source>
</reference>
<dbReference type="AlphaFoldDB" id="A0A0J6VNU3"/>
<comment type="caution">
    <text evidence="3">The sequence shown here is derived from an EMBL/GenBank/DDBJ whole genome shotgun (WGS) entry which is preliminary data.</text>
</comment>
<dbReference type="OrthoDB" id="8020935at2"/>
<evidence type="ECO:0000256" key="1">
    <source>
        <dbReference type="SAM" id="MobiDB-lite"/>
    </source>
</evidence>
<dbReference type="Proteomes" id="UP000035955">
    <property type="component" value="Unassembled WGS sequence"/>
</dbReference>
<evidence type="ECO:0000313" key="4">
    <source>
        <dbReference type="Proteomes" id="UP000035955"/>
    </source>
</evidence>
<dbReference type="PATRIC" id="fig|298794.3.peg.5553"/>